<evidence type="ECO:0000313" key="1">
    <source>
        <dbReference type="EMBL" id="CAJ1939032.1"/>
    </source>
</evidence>
<dbReference type="Gramene" id="rna-AYBTSS11_LOCUS8917">
    <property type="protein sequence ID" value="CAJ1939032.1"/>
    <property type="gene ID" value="gene-AYBTSS11_LOCUS8917"/>
</dbReference>
<dbReference type="Proteomes" id="UP001189624">
    <property type="component" value="Chromosome 3"/>
</dbReference>
<evidence type="ECO:0000313" key="2">
    <source>
        <dbReference type="Proteomes" id="UP001189624"/>
    </source>
</evidence>
<proteinExistence type="predicted"/>
<dbReference type="EMBL" id="OY731400">
    <property type="protein sequence ID" value="CAJ1939032.1"/>
    <property type="molecule type" value="Genomic_DNA"/>
</dbReference>
<sequence>MVWAVDVWMMREVVPNVDSAYCLQSRALTCTVGESLLKIVGHGHDFDAINEGVGFEMSGGARCEGYV</sequence>
<organism evidence="1 2">
    <name type="scientific">Sphenostylis stenocarpa</name>
    <dbReference type="NCBI Taxonomy" id="92480"/>
    <lineage>
        <taxon>Eukaryota</taxon>
        <taxon>Viridiplantae</taxon>
        <taxon>Streptophyta</taxon>
        <taxon>Embryophyta</taxon>
        <taxon>Tracheophyta</taxon>
        <taxon>Spermatophyta</taxon>
        <taxon>Magnoliopsida</taxon>
        <taxon>eudicotyledons</taxon>
        <taxon>Gunneridae</taxon>
        <taxon>Pentapetalae</taxon>
        <taxon>rosids</taxon>
        <taxon>fabids</taxon>
        <taxon>Fabales</taxon>
        <taxon>Fabaceae</taxon>
        <taxon>Papilionoideae</taxon>
        <taxon>50 kb inversion clade</taxon>
        <taxon>NPAAA clade</taxon>
        <taxon>indigoferoid/millettioid clade</taxon>
        <taxon>Phaseoleae</taxon>
        <taxon>Sphenostylis</taxon>
    </lineage>
</organism>
<name>A0AA86VXD1_9FABA</name>
<gene>
    <name evidence="1" type="ORF">AYBTSS11_LOCUS8917</name>
</gene>
<keyword evidence="2" id="KW-1185">Reference proteome</keyword>
<dbReference type="AlphaFoldDB" id="A0AA86VXD1"/>
<reference evidence="1" key="1">
    <citation type="submission" date="2023-10" db="EMBL/GenBank/DDBJ databases">
        <authorList>
            <person name="Domelevo Entfellner J.-B."/>
        </authorList>
    </citation>
    <scope>NUCLEOTIDE SEQUENCE</scope>
</reference>
<protein>
    <submittedName>
        <fullName evidence="1">Uncharacterized protein</fullName>
    </submittedName>
</protein>
<accession>A0AA86VXD1</accession>